<gene>
    <name evidence="1" type="ORF">PanWU01x14_134810</name>
</gene>
<keyword evidence="1" id="KW-0689">Ribosomal protein</keyword>
<dbReference type="STRING" id="3476.A0A2P5CPP9"/>
<organism evidence="1 2">
    <name type="scientific">Parasponia andersonii</name>
    <name type="common">Sponia andersonii</name>
    <dbReference type="NCBI Taxonomy" id="3476"/>
    <lineage>
        <taxon>Eukaryota</taxon>
        <taxon>Viridiplantae</taxon>
        <taxon>Streptophyta</taxon>
        <taxon>Embryophyta</taxon>
        <taxon>Tracheophyta</taxon>
        <taxon>Spermatophyta</taxon>
        <taxon>Magnoliopsida</taxon>
        <taxon>eudicotyledons</taxon>
        <taxon>Gunneridae</taxon>
        <taxon>Pentapetalae</taxon>
        <taxon>rosids</taxon>
        <taxon>fabids</taxon>
        <taxon>Rosales</taxon>
        <taxon>Cannabaceae</taxon>
        <taxon>Parasponia</taxon>
    </lineage>
</organism>
<accession>A0A2P5CPP9</accession>
<dbReference type="Gene3D" id="3.90.930.12">
    <property type="entry name" value="Ribosomal protein L6, alpha-beta domain"/>
    <property type="match status" value="1"/>
</dbReference>
<reference evidence="2" key="1">
    <citation type="submission" date="2016-06" db="EMBL/GenBank/DDBJ databases">
        <title>Parallel loss of symbiosis genes in relatives of nitrogen-fixing non-legume Parasponia.</title>
        <authorList>
            <person name="Van Velzen R."/>
            <person name="Holmer R."/>
            <person name="Bu F."/>
            <person name="Rutten L."/>
            <person name="Van Zeijl A."/>
            <person name="Liu W."/>
            <person name="Santuari L."/>
            <person name="Cao Q."/>
            <person name="Sharma T."/>
            <person name="Shen D."/>
            <person name="Roswanjaya Y."/>
            <person name="Wardhani T."/>
            <person name="Kalhor M.S."/>
            <person name="Jansen J."/>
            <person name="Van den Hoogen J."/>
            <person name="Gungor B."/>
            <person name="Hartog M."/>
            <person name="Hontelez J."/>
            <person name="Verver J."/>
            <person name="Yang W.-C."/>
            <person name="Schijlen E."/>
            <person name="Repin R."/>
            <person name="Schilthuizen M."/>
            <person name="Schranz E."/>
            <person name="Heidstra R."/>
            <person name="Miyata K."/>
            <person name="Fedorova E."/>
            <person name="Kohlen W."/>
            <person name="Bisseling T."/>
            <person name="Smit S."/>
            <person name="Geurts R."/>
        </authorList>
    </citation>
    <scope>NUCLEOTIDE SEQUENCE [LARGE SCALE GENOMIC DNA]</scope>
    <source>
        <strain evidence="2">cv. WU1-14</strain>
    </source>
</reference>
<evidence type="ECO:0000313" key="1">
    <source>
        <dbReference type="EMBL" id="PON63034.1"/>
    </source>
</evidence>
<sequence length="219" mass="24954">MQVVTIPDSGPWVTAVGPRFVEPFKSDSTHHRGQASGLKMASRTNKRIEVKTIMSSESMDIPEGIKITVNAKIIEIKDLHVQAQDRVKKTNVAIRTTLSHVKNLITSVTRGCHYKMHFVYASAFPSIFRHGQLQQVHQDLKLLGGEEDSRLYSVLLRDDYGIIDVAMRVEDGLQRFNDLGRKDFKEFCAIGDGLMTLRTSMWRLTMFWRISGNWSWVTS</sequence>
<dbReference type="AlphaFoldDB" id="A0A2P5CPP9"/>
<dbReference type="GO" id="GO:0019843">
    <property type="term" value="F:rRNA binding"/>
    <property type="evidence" value="ECO:0007669"/>
    <property type="project" value="InterPro"/>
</dbReference>
<dbReference type="EMBL" id="JXTB01000108">
    <property type="protein sequence ID" value="PON63034.1"/>
    <property type="molecule type" value="Genomic_DNA"/>
</dbReference>
<comment type="caution">
    <text evidence="1">The sequence shown here is derived from an EMBL/GenBank/DDBJ whole genome shotgun (WGS) entry which is preliminary data.</text>
</comment>
<dbReference type="InterPro" id="IPR036789">
    <property type="entry name" value="Ribosomal_uL6-like_a/b-dom_sf"/>
</dbReference>
<dbReference type="GO" id="GO:0006412">
    <property type="term" value="P:translation"/>
    <property type="evidence" value="ECO:0007669"/>
    <property type="project" value="InterPro"/>
</dbReference>
<protein>
    <submittedName>
        <fullName evidence="1">Ribosomal protein</fullName>
    </submittedName>
</protein>
<dbReference type="GO" id="GO:0005840">
    <property type="term" value="C:ribosome"/>
    <property type="evidence" value="ECO:0007669"/>
    <property type="project" value="UniProtKB-KW"/>
</dbReference>
<proteinExistence type="predicted"/>
<dbReference type="OrthoDB" id="10503118at2759"/>
<keyword evidence="2" id="KW-1185">Reference proteome</keyword>
<keyword evidence="1" id="KW-0687">Ribonucleoprotein</keyword>
<dbReference type="Proteomes" id="UP000237105">
    <property type="component" value="Unassembled WGS sequence"/>
</dbReference>
<dbReference type="GO" id="GO:0003735">
    <property type="term" value="F:structural constituent of ribosome"/>
    <property type="evidence" value="ECO:0007669"/>
    <property type="project" value="InterPro"/>
</dbReference>
<evidence type="ECO:0000313" key="2">
    <source>
        <dbReference type="Proteomes" id="UP000237105"/>
    </source>
</evidence>
<name>A0A2P5CPP9_PARAD</name>